<protein>
    <submittedName>
        <fullName evidence="3">YfhO family protein</fullName>
    </submittedName>
</protein>
<dbReference type="PANTHER" id="PTHR38454:SF1">
    <property type="entry name" value="INTEGRAL MEMBRANE PROTEIN"/>
    <property type="match status" value="1"/>
</dbReference>
<feature type="transmembrane region" description="Helical" evidence="2">
    <location>
        <begin position="600"/>
        <end position="619"/>
    </location>
</feature>
<feature type="transmembrane region" description="Helical" evidence="2">
    <location>
        <begin position="228"/>
        <end position="250"/>
    </location>
</feature>
<feature type="transmembrane region" description="Helical" evidence="2">
    <location>
        <begin position="1015"/>
        <end position="1036"/>
    </location>
</feature>
<feature type="transmembrane region" description="Helical" evidence="2">
    <location>
        <begin position="322"/>
        <end position="342"/>
    </location>
</feature>
<dbReference type="RefSeq" id="WP_238053406.1">
    <property type="nucleotide sequence ID" value="NZ_JAKNGE010000003.1"/>
</dbReference>
<sequence>MERDEIERVERELDAILKLVQPEAPMQDKTPGMDTDQETAEEQKIKGFKEMAREEWAFSGEQEEIGVQNMPNKAPGVEEIKNEEQPPSQEHAPEEAAKDSRKEKKEKQAGQKQAFRKAEKEKKSGLRNPARGGKPEGTVDLDGGPDWLQDNGPAPEAEWDLDDGMEWPRDGQPERDQGGWPEQQPQAEPRRRQEIKAVWKPDAGQDWPSGRRKGGPIRSLRLLKPSDGLAAAFFVPVIVMIIIFAQRGIFPFGEESFLRTDMYHQYAPFFSEFQYKLTHGGSLLYSWDIGMGVNFSALYAYYLASPVNWLLMFCPKQFIIEFMTLVIVLKIGLSGLSFAWYLKKHFGTRDFGVGLFGIFYALSGYMAAYSWNIMWLDCILLFPLILLGLERLVKGKSGLLYCITLGLSILSNYYISIMICIFMVIYVIAQVIINPPKGLGRLAVTGVRFAVYSLLAGGLAAVVLLPEIYALQATASGNFDFPKTVSSYFSIFDMIARHIGNVGTEIGLDHWPNLYCGVAVLMFFLLYLGSRKVAFREKAVYCGLLLLFYASFSVNMLNFIWHGFHFPNSLPCRQSFIYIALMLVMCYQAYTGLRETPWKHICLAFWGAVIFILLAEKLVDNPEQYHFSVFYVAILFIAMYAGLVYQYKKGRWSLDAIILTALAVVSIEAAVNTAVTSVPTTSRTAYVKDNQDVQDLIWNLKPNTFYRVEKSDRKTKNDGAWMNFPSVSLFSSTADASLSDFFRVLGCESSTNAYSITGSTPLVDSLFSVLYGLYPDQQPTGILMEQAGRKGGVWLYENAYTLPVAFMLPKDVEANWITDSGNPALVQNDLCDVLGTEHVLIPNDSVTEGRKLSFTAEATGDYYVYVTNKKVKEVSVTVGEHSDSFDNVDRGYFLELGRITKDEQVYLESRDDGNPTLQAEVWRFNPEGLKAVYGQMNASPITLTSWTDTSLKGSITAEDPGVMYTSIPYDKGWTITVDGAEVTPRKLFDTFLAVDLSGGTHEISMTYEPEGLRTGAWITGASAAVLGMIVLVGYTAKRKEQKKYEKVRR</sequence>
<keyword evidence="2" id="KW-0472">Membrane</keyword>
<name>A0AAW5BJG7_9FIRM</name>
<reference evidence="3" key="1">
    <citation type="submission" date="2022-01" db="EMBL/GenBank/DDBJ databases">
        <title>Collection of gut derived symbiotic bacterial strains cultured from healthy donors.</title>
        <authorList>
            <person name="Lin H."/>
            <person name="Kohout C."/>
            <person name="Waligurski E."/>
            <person name="Pamer E.G."/>
        </authorList>
    </citation>
    <scope>NUCLEOTIDE SEQUENCE</scope>
    <source>
        <strain evidence="3">DFI.6.55</strain>
    </source>
</reference>
<keyword evidence="2" id="KW-0812">Transmembrane</keyword>
<feature type="region of interest" description="Disordered" evidence="1">
    <location>
        <begin position="21"/>
        <end position="43"/>
    </location>
</feature>
<feature type="transmembrane region" description="Helical" evidence="2">
    <location>
        <begin position="625"/>
        <end position="645"/>
    </location>
</feature>
<gene>
    <name evidence="3" type="ORF">L0N08_03260</name>
</gene>
<proteinExistence type="predicted"/>
<feature type="compositionally biased region" description="Basic and acidic residues" evidence="1">
    <location>
        <begin position="166"/>
        <end position="177"/>
    </location>
</feature>
<feature type="transmembrane region" description="Helical" evidence="2">
    <location>
        <begin position="652"/>
        <end position="671"/>
    </location>
</feature>
<dbReference type="Proteomes" id="UP001299608">
    <property type="component" value="Unassembled WGS sequence"/>
</dbReference>
<feature type="transmembrane region" description="Helical" evidence="2">
    <location>
        <begin position="351"/>
        <end position="368"/>
    </location>
</feature>
<evidence type="ECO:0000313" key="4">
    <source>
        <dbReference type="Proteomes" id="UP001299608"/>
    </source>
</evidence>
<feature type="transmembrane region" description="Helical" evidence="2">
    <location>
        <begin position="400"/>
        <end position="429"/>
    </location>
</feature>
<dbReference type="AlphaFoldDB" id="A0AAW5BJG7"/>
<dbReference type="PANTHER" id="PTHR38454">
    <property type="entry name" value="INTEGRAL MEMBRANE PROTEIN-RELATED"/>
    <property type="match status" value="1"/>
</dbReference>
<organism evidence="3 4">
    <name type="scientific">Enterocloster aldenensis</name>
    <dbReference type="NCBI Taxonomy" id="358742"/>
    <lineage>
        <taxon>Bacteria</taxon>
        <taxon>Bacillati</taxon>
        <taxon>Bacillota</taxon>
        <taxon>Clostridia</taxon>
        <taxon>Lachnospirales</taxon>
        <taxon>Lachnospiraceae</taxon>
        <taxon>Enterocloster</taxon>
    </lineage>
</organism>
<evidence type="ECO:0000256" key="1">
    <source>
        <dbReference type="SAM" id="MobiDB-lite"/>
    </source>
</evidence>
<evidence type="ECO:0000313" key="3">
    <source>
        <dbReference type="EMBL" id="MCG4744426.1"/>
    </source>
</evidence>
<feature type="transmembrane region" description="Helical" evidence="2">
    <location>
        <begin position="283"/>
        <end position="302"/>
    </location>
</feature>
<feature type="transmembrane region" description="Helical" evidence="2">
    <location>
        <begin position="511"/>
        <end position="528"/>
    </location>
</feature>
<evidence type="ECO:0000256" key="2">
    <source>
        <dbReference type="SAM" id="Phobius"/>
    </source>
</evidence>
<accession>A0AAW5BJG7</accession>
<feature type="transmembrane region" description="Helical" evidence="2">
    <location>
        <begin position="540"/>
        <end position="564"/>
    </location>
</feature>
<dbReference type="EMBL" id="JAKNGE010000003">
    <property type="protein sequence ID" value="MCG4744426.1"/>
    <property type="molecule type" value="Genomic_DNA"/>
</dbReference>
<feature type="compositionally biased region" description="Basic and acidic residues" evidence="1">
    <location>
        <begin position="91"/>
        <end position="109"/>
    </location>
</feature>
<feature type="transmembrane region" description="Helical" evidence="2">
    <location>
        <begin position="449"/>
        <end position="469"/>
    </location>
</feature>
<comment type="caution">
    <text evidence="3">The sequence shown here is derived from an EMBL/GenBank/DDBJ whole genome shotgun (WGS) entry which is preliminary data.</text>
</comment>
<dbReference type="InterPro" id="IPR018580">
    <property type="entry name" value="Uncharacterised_YfhO"/>
</dbReference>
<dbReference type="Pfam" id="PF09586">
    <property type="entry name" value="YfhO"/>
    <property type="match status" value="2"/>
</dbReference>
<feature type="region of interest" description="Disordered" evidence="1">
    <location>
        <begin position="60"/>
        <end position="192"/>
    </location>
</feature>
<keyword evidence="2" id="KW-1133">Transmembrane helix</keyword>
<feature type="transmembrane region" description="Helical" evidence="2">
    <location>
        <begin position="576"/>
        <end position="593"/>
    </location>
</feature>